<dbReference type="AlphaFoldDB" id="A0A7G6VTQ4"/>
<proteinExistence type="predicted"/>
<organism evidence="1 2">
    <name type="scientific">Croceicoccus marinus</name>
    <dbReference type="NCBI Taxonomy" id="450378"/>
    <lineage>
        <taxon>Bacteria</taxon>
        <taxon>Pseudomonadati</taxon>
        <taxon>Pseudomonadota</taxon>
        <taxon>Alphaproteobacteria</taxon>
        <taxon>Sphingomonadales</taxon>
        <taxon>Erythrobacteraceae</taxon>
        <taxon>Croceicoccus</taxon>
    </lineage>
</organism>
<name>A0A7G6VTQ4_9SPHN</name>
<sequence>MFVVPIKDLGGSLFAWLGYREEWLLEKAGKTKVFLFRPSGATIHFGYEGVEPKPQMFRAEWAGLVKADKGWDYQAGDAGHPHWQFDALESLAAEGAADEAALMANLIRAEQTEPTVREFGSAVSNIPEVTTVVSSRAIAAVHFASAAPWWRTSPGDAHAHHPENVQQISRWLSRTLSYIDDQLARV</sequence>
<dbReference type="Proteomes" id="UP000515297">
    <property type="component" value="Chromosome"/>
</dbReference>
<dbReference type="EMBL" id="CP060052">
    <property type="protein sequence ID" value="QNE05119.1"/>
    <property type="molecule type" value="Genomic_DNA"/>
</dbReference>
<evidence type="ECO:0000313" key="2">
    <source>
        <dbReference type="Proteomes" id="UP000515297"/>
    </source>
</evidence>
<evidence type="ECO:0000313" key="1">
    <source>
        <dbReference type="EMBL" id="QNE05119.1"/>
    </source>
</evidence>
<protein>
    <submittedName>
        <fullName evidence="1">Uncharacterized protein</fullName>
    </submittedName>
</protein>
<dbReference type="RefSeq" id="WP_185884326.1">
    <property type="nucleotide sequence ID" value="NZ_CP060052.1"/>
</dbReference>
<accession>A0A7G6VTQ4</accession>
<gene>
    <name evidence="1" type="ORF">H4O24_14730</name>
</gene>
<reference evidence="1 2" key="1">
    <citation type="submission" date="2020-08" db="EMBL/GenBank/DDBJ databases">
        <authorList>
            <person name="Liu G."/>
            <person name="Sun C."/>
        </authorList>
    </citation>
    <scope>NUCLEOTIDE SEQUENCE [LARGE SCALE GENOMIC DNA]</scope>
    <source>
        <strain evidence="1 2">OT19</strain>
    </source>
</reference>